<reference evidence="2 3" key="1">
    <citation type="submission" date="2024-01" db="EMBL/GenBank/DDBJ databases">
        <title>The genomes of 5 underutilized Papilionoideae crops provide insights into root nodulation and disease resistance.</title>
        <authorList>
            <person name="Yuan L."/>
        </authorList>
    </citation>
    <scope>NUCLEOTIDE SEQUENCE [LARGE SCALE GENOMIC DNA]</scope>
    <source>
        <strain evidence="2">LY-2023</strain>
        <tissue evidence="2">Leaf</tissue>
    </source>
</reference>
<accession>A0AAN9JM61</accession>
<dbReference type="Proteomes" id="UP001359559">
    <property type="component" value="Unassembled WGS sequence"/>
</dbReference>
<evidence type="ECO:0000313" key="3">
    <source>
        <dbReference type="Proteomes" id="UP001359559"/>
    </source>
</evidence>
<name>A0AAN9JM61_CLITE</name>
<gene>
    <name evidence="2" type="ORF">RJT34_11494</name>
</gene>
<feature type="region of interest" description="Disordered" evidence="1">
    <location>
        <begin position="1"/>
        <end position="50"/>
    </location>
</feature>
<organism evidence="2 3">
    <name type="scientific">Clitoria ternatea</name>
    <name type="common">Butterfly pea</name>
    <dbReference type="NCBI Taxonomy" id="43366"/>
    <lineage>
        <taxon>Eukaryota</taxon>
        <taxon>Viridiplantae</taxon>
        <taxon>Streptophyta</taxon>
        <taxon>Embryophyta</taxon>
        <taxon>Tracheophyta</taxon>
        <taxon>Spermatophyta</taxon>
        <taxon>Magnoliopsida</taxon>
        <taxon>eudicotyledons</taxon>
        <taxon>Gunneridae</taxon>
        <taxon>Pentapetalae</taxon>
        <taxon>rosids</taxon>
        <taxon>fabids</taxon>
        <taxon>Fabales</taxon>
        <taxon>Fabaceae</taxon>
        <taxon>Papilionoideae</taxon>
        <taxon>50 kb inversion clade</taxon>
        <taxon>NPAAA clade</taxon>
        <taxon>indigoferoid/millettioid clade</taxon>
        <taxon>Phaseoleae</taxon>
        <taxon>Clitoria</taxon>
    </lineage>
</organism>
<dbReference type="EMBL" id="JAYKXN010000003">
    <property type="protein sequence ID" value="KAK7300646.1"/>
    <property type="molecule type" value="Genomic_DNA"/>
</dbReference>
<comment type="caution">
    <text evidence="2">The sequence shown here is derived from an EMBL/GenBank/DDBJ whole genome shotgun (WGS) entry which is preliminary data.</text>
</comment>
<proteinExistence type="predicted"/>
<sequence length="90" mass="9972">MVDFAVEKARRGSPAVIEAAFDSEPGKHQPTKPRSRSKPEKHDLFDTNQRPFDSVRQTLLSAELVASQKHLPLLHHGVAVLNLRPTCAPP</sequence>
<evidence type="ECO:0000256" key="1">
    <source>
        <dbReference type="SAM" id="MobiDB-lite"/>
    </source>
</evidence>
<evidence type="ECO:0000313" key="2">
    <source>
        <dbReference type="EMBL" id="KAK7300646.1"/>
    </source>
</evidence>
<protein>
    <submittedName>
        <fullName evidence="2">Uncharacterized protein</fullName>
    </submittedName>
</protein>
<dbReference type="AlphaFoldDB" id="A0AAN9JM61"/>
<keyword evidence="3" id="KW-1185">Reference proteome</keyword>
<feature type="compositionally biased region" description="Basic and acidic residues" evidence="1">
    <location>
        <begin position="1"/>
        <end position="10"/>
    </location>
</feature>